<dbReference type="CDD" id="cd00063">
    <property type="entry name" value="FN3"/>
    <property type="match status" value="1"/>
</dbReference>
<dbReference type="OrthoDB" id="429145at2759"/>
<keyword evidence="5 15" id="KW-0732">Signal</keyword>
<keyword evidence="10" id="KW-0472">Membrane</keyword>
<dbReference type="EC" id="3.1.3.48" evidence="3"/>
<dbReference type="SMART" id="SM00060">
    <property type="entry name" value="FN3"/>
    <property type="match status" value="1"/>
</dbReference>
<keyword evidence="12" id="KW-0325">Glycoprotein</keyword>
<dbReference type="InterPro" id="IPR001148">
    <property type="entry name" value="CA_dom"/>
</dbReference>
<feature type="compositionally biased region" description="Low complexity" evidence="14">
    <location>
        <begin position="566"/>
        <end position="610"/>
    </location>
</feature>
<feature type="domain" description="Alpha-carbonic anhydrase" evidence="19">
    <location>
        <begin position="36"/>
        <end position="300"/>
    </location>
</feature>
<evidence type="ECO:0000256" key="12">
    <source>
        <dbReference type="ARBA" id="ARBA00023180"/>
    </source>
</evidence>
<feature type="compositionally biased region" description="Polar residues" evidence="14">
    <location>
        <begin position="644"/>
        <end position="691"/>
    </location>
</feature>
<dbReference type="SUPFAM" id="SSF52799">
    <property type="entry name" value="(Phosphotyrosine protein) phosphatases II"/>
    <property type="match status" value="2"/>
</dbReference>
<dbReference type="CTD" id="497461"/>
<evidence type="ECO:0000256" key="7">
    <source>
        <dbReference type="ARBA" id="ARBA00022801"/>
    </source>
</evidence>
<dbReference type="SMART" id="SM00404">
    <property type="entry name" value="PTPc_motif"/>
    <property type="match status" value="2"/>
</dbReference>
<evidence type="ECO:0000259" key="18">
    <source>
        <dbReference type="PROSITE" id="PS50853"/>
    </source>
</evidence>
<feature type="region of interest" description="Disordered" evidence="14">
    <location>
        <begin position="1126"/>
        <end position="1206"/>
    </location>
</feature>
<dbReference type="InterPro" id="IPR013783">
    <property type="entry name" value="Ig-like_fold"/>
</dbReference>
<dbReference type="FunFam" id="3.90.190.10:FF:000271">
    <property type="entry name" value="Protein tyrosine phosphatase, receptor-type, Z polypeptide 1a"/>
    <property type="match status" value="1"/>
</dbReference>
<dbReference type="PROSITE" id="PS50055">
    <property type="entry name" value="TYR_PHOSPHATASE_PTP"/>
    <property type="match status" value="2"/>
</dbReference>
<dbReference type="Pfam" id="PF00194">
    <property type="entry name" value="Carb_anhydrase"/>
    <property type="match status" value="1"/>
</dbReference>
<dbReference type="Proteomes" id="UP000504630">
    <property type="component" value="Chromosome 6"/>
</dbReference>
<keyword evidence="9" id="KW-1133">Transmembrane helix</keyword>
<feature type="region of interest" description="Disordered" evidence="14">
    <location>
        <begin position="449"/>
        <end position="719"/>
    </location>
</feature>
<dbReference type="Gene3D" id="3.90.190.10">
    <property type="entry name" value="Protein tyrosine phosphatase superfamily"/>
    <property type="match status" value="2"/>
</dbReference>
<feature type="domain" description="Tyrosine specific protein phosphatases" evidence="17">
    <location>
        <begin position="1483"/>
        <end position="1557"/>
    </location>
</feature>
<dbReference type="InterPro" id="IPR000242">
    <property type="entry name" value="PTP_cat"/>
</dbReference>
<protein>
    <recommendedName>
        <fullName evidence="3">protein-tyrosine-phosphatase</fullName>
        <ecNumber evidence="3">3.1.3.48</ecNumber>
    </recommendedName>
</protein>
<evidence type="ECO:0000256" key="15">
    <source>
        <dbReference type="SAM" id="SignalP"/>
    </source>
</evidence>
<feature type="compositionally biased region" description="Low complexity" evidence="14">
    <location>
        <begin position="1027"/>
        <end position="1047"/>
    </location>
</feature>
<dbReference type="PROSITE" id="PS50853">
    <property type="entry name" value="FN3"/>
    <property type="match status" value="1"/>
</dbReference>
<keyword evidence="21" id="KW-0675">Receptor</keyword>
<dbReference type="PROSITE" id="PS50056">
    <property type="entry name" value="TYR_PHOSPHATASE_2"/>
    <property type="match status" value="2"/>
</dbReference>
<feature type="domain" description="Tyrosine specific protein phosphatases" evidence="17">
    <location>
        <begin position="1777"/>
        <end position="1851"/>
    </location>
</feature>
<dbReference type="InterPro" id="IPR003595">
    <property type="entry name" value="Tyr_Pase_cat"/>
</dbReference>
<feature type="region of interest" description="Disordered" evidence="14">
    <location>
        <begin position="414"/>
        <end position="436"/>
    </location>
</feature>
<feature type="compositionally biased region" description="Low complexity" evidence="14">
    <location>
        <begin position="696"/>
        <end position="710"/>
    </location>
</feature>
<dbReference type="GO" id="GO:0004725">
    <property type="term" value="F:protein tyrosine phosphatase activity"/>
    <property type="evidence" value="ECO:0007669"/>
    <property type="project" value="UniProtKB-EC"/>
</dbReference>
<feature type="domain" description="Fibronectin type-III" evidence="18">
    <location>
        <begin position="314"/>
        <end position="411"/>
    </location>
</feature>
<dbReference type="PANTHER" id="PTHR19134:SF461">
    <property type="entry name" value="RECEPTOR-TYPE TYROSINE-PROTEIN PHOSPHATASE ZETA"/>
    <property type="match status" value="1"/>
</dbReference>
<dbReference type="PANTHER" id="PTHR19134">
    <property type="entry name" value="RECEPTOR-TYPE TYROSINE-PROTEIN PHOSPHATASE"/>
    <property type="match status" value="1"/>
</dbReference>
<feature type="region of interest" description="Disordered" evidence="14">
    <location>
        <begin position="1019"/>
        <end position="1114"/>
    </location>
</feature>
<evidence type="ECO:0000256" key="5">
    <source>
        <dbReference type="ARBA" id="ARBA00022729"/>
    </source>
</evidence>
<comment type="subcellular location">
    <subcellularLocation>
        <location evidence="1">Membrane</location>
        <topology evidence="1">Single-pass type I membrane protein</topology>
    </subcellularLocation>
</comment>
<evidence type="ECO:0000259" key="19">
    <source>
        <dbReference type="PROSITE" id="PS51144"/>
    </source>
</evidence>
<evidence type="ECO:0000259" key="17">
    <source>
        <dbReference type="PROSITE" id="PS50056"/>
    </source>
</evidence>
<feature type="compositionally biased region" description="Low complexity" evidence="14">
    <location>
        <begin position="451"/>
        <end position="462"/>
    </location>
</feature>
<keyword evidence="7" id="KW-0378">Hydrolase</keyword>
<dbReference type="InParanoid" id="A0A6J2PRS3"/>
<evidence type="ECO:0000256" key="4">
    <source>
        <dbReference type="ARBA" id="ARBA00022692"/>
    </source>
</evidence>
<keyword evidence="11" id="KW-1015">Disulfide bond</keyword>
<evidence type="ECO:0000256" key="13">
    <source>
        <dbReference type="ARBA" id="ARBA00051722"/>
    </source>
</evidence>
<feature type="region of interest" description="Disordered" evidence="14">
    <location>
        <begin position="731"/>
        <end position="779"/>
    </location>
</feature>
<dbReference type="SUPFAM" id="SSF49265">
    <property type="entry name" value="Fibronectin type III"/>
    <property type="match status" value="1"/>
</dbReference>
<dbReference type="SMART" id="SM01057">
    <property type="entry name" value="Carb_anhydrase"/>
    <property type="match status" value="1"/>
</dbReference>
<evidence type="ECO:0000313" key="20">
    <source>
        <dbReference type="Proteomes" id="UP000504630"/>
    </source>
</evidence>
<feature type="compositionally biased region" description="Basic and acidic residues" evidence="14">
    <location>
        <begin position="1178"/>
        <end position="1190"/>
    </location>
</feature>
<dbReference type="Gene3D" id="3.10.200.10">
    <property type="entry name" value="Alpha carbonic anhydrase"/>
    <property type="match status" value="1"/>
</dbReference>
<dbReference type="KEGG" id="cgob:115009191"/>
<dbReference type="PRINTS" id="PR00700">
    <property type="entry name" value="PRTYPHPHTASE"/>
</dbReference>
<evidence type="ECO:0000256" key="11">
    <source>
        <dbReference type="ARBA" id="ARBA00023157"/>
    </source>
</evidence>
<feature type="chain" id="PRO_5026802657" description="protein-tyrosine-phosphatase" evidence="15">
    <location>
        <begin position="26"/>
        <end position="1894"/>
    </location>
</feature>
<keyword evidence="6" id="KW-0677">Repeat</keyword>
<feature type="domain" description="Tyrosine-protein phosphatase" evidence="16">
    <location>
        <begin position="1597"/>
        <end position="1860"/>
    </location>
</feature>
<dbReference type="FunFam" id="3.90.190.10:FF:000016">
    <property type="entry name" value="receptor-type tyrosine-protein phosphatase gamma isoform X1"/>
    <property type="match status" value="1"/>
</dbReference>
<evidence type="ECO:0000256" key="9">
    <source>
        <dbReference type="ARBA" id="ARBA00022989"/>
    </source>
</evidence>
<feature type="compositionally biased region" description="Low complexity" evidence="14">
    <location>
        <begin position="752"/>
        <end position="767"/>
    </location>
</feature>
<evidence type="ECO:0000256" key="1">
    <source>
        <dbReference type="ARBA" id="ARBA00004479"/>
    </source>
</evidence>
<accession>A0A6J2PRS3</accession>
<proteinExistence type="inferred from homology"/>
<name>A0A6J2PRS3_COTGO</name>
<dbReference type="GeneID" id="115009191"/>
<dbReference type="PROSITE" id="PS51144">
    <property type="entry name" value="ALPHA_CA_2"/>
    <property type="match status" value="1"/>
</dbReference>
<keyword evidence="20" id="KW-1185">Reference proteome</keyword>
<dbReference type="InterPro" id="IPR016130">
    <property type="entry name" value="Tyr_Pase_AS"/>
</dbReference>
<dbReference type="InterPro" id="IPR000387">
    <property type="entry name" value="Tyr_Pase_dom"/>
</dbReference>
<evidence type="ECO:0000256" key="3">
    <source>
        <dbReference type="ARBA" id="ARBA00013064"/>
    </source>
</evidence>
<dbReference type="SMART" id="SM00194">
    <property type="entry name" value="PTPc"/>
    <property type="match status" value="2"/>
</dbReference>
<dbReference type="RefSeq" id="XP_029288878.1">
    <property type="nucleotide sequence ID" value="XM_029433018.1"/>
</dbReference>
<comment type="catalytic activity">
    <reaction evidence="13">
        <text>O-phospho-L-tyrosyl-[protein] + H2O = L-tyrosyl-[protein] + phosphate</text>
        <dbReference type="Rhea" id="RHEA:10684"/>
        <dbReference type="Rhea" id="RHEA-COMP:10136"/>
        <dbReference type="Rhea" id="RHEA-COMP:20101"/>
        <dbReference type="ChEBI" id="CHEBI:15377"/>
        <dbReference type="ChEBI" id="CHEBI:43474"/>
        <dbReference type="ChEBI" id="CHEBI:46858"/>
        <dbReference type="ChEBI" id="CHEBI:61978"/>
        <dbReference type="EC" id="3.1.3.48"/>
    </reaction>
</comment>
<dbReference type="InterPro" id="IPR029021">
    <property type="entry name" value="Prot-tyrosine_phosphatase-like"/>
</dbReference>
<dbReference type="InterPro" id="IPR036398">
    <property type="entry name" value="CA_dom_sf"/>
</dbReference>
<sequence>METTGCWLLLAAHFILLCQQAGGYAYRNQRKFSEDIDWSYAGTLNQNNWAKKFPSCSNAKQSPINIEENLAQVKLQYQKLRFDGWESLTTDRSTIKNDGKTVAVDVDGDFFVSGGGLRSKFKVGRITFHWGRCNASSEGSEHSLDGVKYPLEMQIYCYEAHRFDSLDETITAGGRITALAVLFETSIEDNMNYAAIIDGMTSVSRYGKRAEVSSFAPRGLLPNSTEKYFIYNGSLTTPPCSETVEWIVFKNTVAISDDQLEMFCEVMTMQQAGYVMLMDYLQNNYREQQQQFMGQVFSSYTGTEEVLTPVCSSEPENIQAVPYNLSSLLVTWERPRAVYDASIEKYSVTYRLAKTENGAPSIYLTDGDQDVGAMLDDLLANTSYIVQVVAVCNNGLYGRVSDLLKVAMPIDDPENALDPDSNEFDDEGNYEPDLSWNEPVQTEDYELAWIPTNSPRTTTSPSPLLPGIRTTTAETSQRKTTTDPPVRSTQHGRVLSPSEETARSSTSARPAEITLPPETRGSSDFSGKAPFHSTTTTKASTTPFYPDAKREGVLGGVSPKDTTEGVVSTTTPSLSSVKTKGGKSISSYSSTTSTLRSRTSHLSSTTTQSSVIQAKSDRGLARPINEDTTSDGDLSSGPGGLPEIQTSTSQPSSSGEAVPRRTTSPSIPHLSSTKTSVRLSGVLLQTTQPMSNGERPSVLPSTSSSSSSSPLCDTADLSTCLHDPPSSSWPLLSASAPDSQHAATAPLSSKDPASPSTPTLPASTLPHLPHPSHPLSGWETDPVFHGVGFDDNDSDGDLLAGSSVASLSEPLVFSDTPSLQTVPDLSVTAKPLESSGDPSLSAVSLSLSPTLQPSVLFSSDFTLSGTTPGLSHSFSIAFEDARYATGSTMESFLPEISGDGFPLASGVDPVCGCSLEPSVSSTWLHASPHVPLPSSAWNSASLELYSSVGFPSASGVGIDDLLYSLSVEGSDGLSLDQPLLSHNNISPSSSSSHSLLLQVTHSDLPISVAATASGVRDSWFSASDGNSPLQTSTLPSSPTASPSTPTPEGQALDISNSASGSALFPHSQEGVDQEWDRVQTSTSGESAFPYSTKVTNTVTPPTTSGSGQSSDDLDERSSAFYFESESGSAITSEVGDTATPITPAVTSASPWLLGGEEESGSGQGESLYDNETSSDFSISERTERESKEEEPVADASNSSHESRVGSIRERERKAVVPLAVISTLTGLGLIVLIGILIYWRTCFQTAHFYIDDSSSPRVIAAPSTAASDEQTAFPVKDFVKHVSELHDALGFQREFEILKESYEEVQTCTVDMAMTTDSSNHPDNKNKNRYSNILAYDHSRVRLLLQADKDGKTRDYINANYVDGFKAPRSYIAAQGPLRSSTEDFWRMIWEQNVCVIVMITNLVEKGRRKCDQYWPAEVQEEYGSFLVTVKSSRVLAYYTQRTFTVRNTGAKKGSQKGRINERTVTQYHYTQWPDMGVPEFALPLLSFVRKSSKARTDTMGPVVVHCSAGVGRTGTYVVLDSMLKQMRDESTVNITGFLKHIRRQRNYLVQTEEQYVFIHDALVEAILSGETEVVAAQLHRYVDELLIPGPAGRTRLEKQFKLVRHSGLKQCDFSAALQDCNRSKNRNCSVVPVERSRVRLSTSAGETSDYINASYITGYRKSSEFIITQNPLPGTIKDFWRMIWDHNAQVIVSLLETLSGEAEEEAKLCAVWPRKGQPISYEMFTVTQRSENRICLTNEDMLVVQEYVLEATQDDYVLELKHYRAPCWPNPDSPISNTFELLKLVKEESAAKDGPTVVHDDVGGVTAGTFCALSSLVDQLQAEGSVDVFQAAKLTNLMRPGVFSDIEQYQFLYKAMLSLIGTQEDEKTLQSSDNNGTIVVGTASTAESLESLV</sequence>
<dbReference type="InterPro" id="IPR003961">
    <property type="entry name" value="FN3_dom"/>
</dbReference>
<feature type="compositionally biased region" description="Low complexity" evidence="14">
    <location>
        <begin position="533"/>
        <end position="542"/>
    </location>
</feature>
<dbReference type="SUPFAM" id="SSF51069">
    <property type="entry name" value="Carbonic anhydrase"/>
    <property type="match status" value="1"/>
</dbReference>
<dbReference type="Gene3D" id="2.60.40.10">
    <property type="entry name" value="Immunoglobulins"/>
    <property type="match status" value="1"/>
</dbReference>
<feature type="compositionally biased region" description="Low complexity" evidence="14">
    <location>
        <begin position="1091"/>
        <end position="1110"/>
    </location>
</feature>
<comment type="similarity">
    <text evidence="2">Belongs to the protein-tyrosine phosphatase family. Receptor class 5 subfamily.</text>
</comment>
<keyword evidence="4" id="KW-0812">Transmembrane</keyword>
<evidence type="ECO:0000313" key="21">
    <source>
        <dbReference type="RefSeq" id="XP_029288878.1"/>
    </source>
</evidence>
<dbReference type="InterPro" id="IPR036116">
    <property type="entry name" value="FN3_sf"/>
</dbReference>
<evidence type="ECO:0000256" key="2">
    <source>
        <dbReference type="ARBA" id="ARBA00006246"/>
    </source>
</evidence>
<feature type="signal peptide" evidence="15">
    <location>
        <begin position="1"/>
        <end position="25"/>
    </location>
</feature>
<dbReference type="Pfam" id="PF00102">
    <property type="entry name" value="Y_phosphatase"/>
    <property type="match status" value="2"/>
</dbReference>
<dbReference type="InterPro" id="IPR041887">
    <property type="entry name" value="Alpha_CARP_receptor-type"/>
</dbReference>
<evidence type="ECO:0000259" key="16">
    <source>
        <dbReference type="PROSITE" id="PS50055"/>
    </source>
</evidence>
<gene>
    <name evidence="21" type="primary">ptprz1a</name>
</gene>
<feature type="domain" description="Tyrosine-protein phosphatase" evidence="16">
    <location>
        <begin position="1291"/>
        <end position="1566"/>
    </location>
</feature>
<dbReference type="CDD" id="cd03122">
    <property type="entry name" value="alpha_CARP_receptor_like"/>
    <property type="match status" value="1"/>
</dbReference>
<evidence type="ECO:0000256" key="10">
    <source>
        <dbReference type="ARBA" id="ARBA00023136"/>
    </source>
</evidence>
<keyword evidence="8" id="KW-0904">Protein phosphatase</keyword>
<evidence type="ECO:0000256" key="8">
    <source>
        <dbReference type="ARBA" id="ARBA00022912"/>
    </source>
</evidence>
<evidence type="ECO:0000256" key="14">
    <source>
        <dbReference type="SAM" id="MobiDB-lite"/>
    </source>
</evidence>
<dbReference type="GO" id="GO:0016020">
    <property type="term" value="C:membrane"/>
    <property type="evidence" value="ECO:0007669"/>
    <property type="project" value="UniProtKB-SubCell"/>
</dbReference>
<dbReference type="InterPro" id="IPR050348">
    <property type="entry name" value="Protein-Tyr_Phosphatase"/>
</dbReference>
<evidence type="ECO:0000256" key="6">
    <source>
        <dbReference type="ARBA" id="ARBA00022737"/>
    </source>
</evidence>
<dbReference type="PROSITE" id="PS00383">
    <property type="entry name" value="TYR_PHOSPHATASE_1"/>
    <property type="match status" value="1"/>
</dbReference>
<feature type="compositionally biased region" description="Acidic residues" evidence="14">
    <location>
        <begin position="414"/>
        <end position="430"/>
    </location>
</feature>
<reference evidence="21" key="1">
    <citation type="submission" date="2025-08" db="UniProtKB">
        <authorList>
            <consortium name="RefSeq"/>
        </authorList>
    </citation>
    <scope>IDENTIFICATION</scope>
</reference>
<feature type="compositionally biased region" description="Polar residues" evidence="14">
    <location>
        <begin position="482"/>
        <end position="491"/>
    </location>
</feature>
<dbReference type="Pfam" id="PF00041">
    <property type="entry name" value="fn3"/>
    <property type="match status" value="1"/>
</dbReference>
<organism evidence="20 21">
    <name type="scientific">Cottoperca gobio</name>
    <name type="common">Frogmouth</name>
    <name type="synonym">Aphritis gobio</name>
    <dbReference type="NCBI Taxonomy" id="56716"/>
    <lineage>
        <taxon>Eukaryota</taxon>
        <taxon>Metazoa</taxon>
        <taxon>Chordata</taxon>
        <taxon>Craniata</taxon>
        <taxon>Vertebrata</taxon>
        <taxon>Euteleostomi</taxon>
        <taxon>Actinopterygii</taxon>
        <taxon>Neopterygii</taxon>
        <taxon>Teleostei</taxon>
        <taxon>Neoteleostei</taxon>
        <taxon>Acanthomorphata</taxon>
        <taxon>Eupercaria</taxon>
        <taxon>Perciformes</taxon>
        <taxon>Notothenioidei</taxon>
        <taxon>Bovichtidae</taxon>
        <taxon>Cottoperca</taxon>
    </lineage>
</organism>